<proteinExistence type="predicted"/>
<feature type="domain" description="HipA N-terminal subdomain 1" evidence="1">
    <location>
        <begin position="5"/>
        <end position="99"/>
    </location>
</feature>
<dbReference type="AlphaFoldDB" id="A0A9X2L3C2"/>
<dbReference type="InterPro" id="IPR017508">
    <property type="entry name" value="HipA_N1"/>
</dbReference>
<name>A0A9X2L3C2_9BACT</name>
<dbReference type="EMBL" id="JANDBC010000001">
    <property type="protein sequence ID" value="MCP9291563.1"/>
    <property type="molecule type" value="Genomic_DNA"/>
</dbReference>
<dbReference type="Proteomes" id="UP001139125">
    <property type="component" value="Unassembled WGS sequence"/>
</dbReference>
<protein>
    <submittedName>
        <fullName evidence="2">HipA N-terminal domain-containing protein</fullName>
    </submittedName>
</protein>
<dbReference type="Pfam" id="PF13657">
    <property type="entry name" value="Couple_hipA"/>
    <property type="match status" value="1"/>
</dbReference>
<comment type="caution">
    <text evidence="2">The sequence shown here is derived from an EMBL/GenBank/DDBJ whole genome shotgun (WGS) entry which is preliminary data.</text>
</comment>
<dbReference type="NCBIfam" id="TIGR03071">
    <property type="entry name" value="couple_hipA"/>
    <property type="match status" value="1"/>
</dbReference>
<dbReference type="RefSeq" id="WP_255134427.1">
    <property type="nucleotide sequence ID" value="NZ_JANDBC010000001.1"/>
</dbReference>
<gene>
    <name evidence="2" type="ORF">NM125_08215</name>
</gene>
<sequence>MRKAKVYMHNEEAGWLIEDELNQKYRFIYDDSYKGKAISVTMPVEDKEFKFEHFPPFFEGLLPEGVNLEALLRTKKIDRNDRFAQLMAVGEDTVGAVTVKEIKA</sequence>
<evidence type="ECO:0000259" key="1">
    <source>
        <dbReference type="Pfam" id="PF13657"/>
    </source>
</evidence>
<evidence type="ECO:0000313" key="3">
    <source>
        <dbReference type="Proteomes" id="UP001139125"/>
    </source>
</evidence>
<evidence type="ECO:0000313" key="2">
    <source>
        <dbReference type="EMBL" id="MCP9291563.1"/>
    </source>
</evidence>
<keyword evidence="3" id="KW-1185">Reference proteome</keyword>
<accession>A0A9X2L3C2</accession>
<organism evidence="2 3">
    <name type="scientific">Gracilimonas sediminicola</name>
    <dbReference type="NCBI Taxonomy" id="2952158"/>
    <lineage>
        <taxon>Bacteria</taxon>
        <taxon>Pseudomonadati</taxon>
        <taxon>Balneolota</taxon>
        <taxon>Balneolia</taxon>
        <taxon>Balneolales</taxon>
        <taxon>Balneolaceae</taxon>
        <taxon>Gracilimonas</taxon>
    </lineage>
</organism>
<reference evidence="2" key="1">
    <citation type="submission" date="2022-06" db="EMBL/GenBank/DDBJ databases">
        <title>Gracilimonas sp. CAU 1638 isolated from sea sediment.</title>
        <authorList>
            <person name="Kim W."/>
        </authorList>
    </citation>
    <scope>NUCLEOTIDE SEQUENCE</scope>
    <source>
        <strain evidence="2">CAU 1638</strain>
    </source>
</reference>